<reference evidence="9" key="2">
    <citation type="submission" date="2025-09" db="UniProtKB">
        <authorList>
            <consortium name="Ensembl"/>
        </authorList>
    </citation>
    <scope>IDENTIFICATION</scope>
</reference>
<dbReference type="GO" id="GO:0047429">
    <property type="term" value="F:nucleoside triphosphate diphosphatase activity"/>
    <property type="evidence" value="ECO:0007669"/>
    <property type="project" value="InterPro"/>
</dbReference>
<dbReference type="PROSITE" id="PS51683">
    <property type="entry name" value="SAM_OMT_II"/>
    <property type="match status" value="1"/>
</dbReference>
<dbReference type="GO" id="GO:0005829">
    <property type="term" value="C:cytosol"/>
    <property type="evidence" value="ECO:0007669"/>
    <property type="project" value="Ensembl"/>
</dbReference>
<evidence type="ECO:0000259" key="7">
    <source>
        <dbReference type="Pfam" id="PF00891"/>
    </source>
</evidence>
<evidence type="ECO:0000256" key="3">
    <source>
        <dbReference type="ARBA" id="ARBA00022679"/>
    </source>
</evidence>
<dbReference type="SUPFAM" id="SSF52972">
    <property type="entry name" value="ITPase-like"/>
    <property type="match status" value="1"/>
</dbReference>
<evidence type="ECO:0000313" key="9">
    <source>
        <dbReference type="Ensembl" id="ENSCWAP00000026879.1"/>
    </source>
</evidence>
<dbReference type="Gene3D" id="3.40.50.150">
    <property type="entry name" value="Vaccinia Virus protein VP39"/>
    <property type="match status" value="1"/>
</dbReference>
<dbReference type="InterPro" id="IPR029063">
    <property type="entry name" value="SAM-dependent_MTases_sf"/>
</dbReference>
<dbReference type="InterPro" id="IPR029001">
    <property type="entry name" value="ITPase-like_fam"/>
</dbReference>
<evidence type="ECO:0000256" key="2">
    <source>
        <dbReference type="ARBA" id="ARBA00022603"/>
    </source>
</evidence>
<dbReference type="Gene3D" id="1.10.10.10">
    <property type="entry name" value="Winged helix-like DNA-binding domain superfamily/Winged helix DNA-binding domain"/>
    <property type="match status" value="1"/>
</dbReference>
<dbReference type="PANTHER" id="PTHR43213">
    <property type="entry name" value="BIFUNCTIONAL DTTP/UTP PYROPHOSPHATASE/METHYLTRANSFERASE PROTEIN-RELATED"/>
    <property type="match status" value="1"/>
</dbReference>
<dbReference type="GO" id="GO:0032259">
    <property type="term" value="P:methylation"/>
    <property type="evidence" value="ECO:0007669"/>
    <property type="project" value="UniProtKB-KW"/>
</dbReference>
<dbReference type="InterPro" id="IPR036390">
    <property type="entry name" value="WH_DNA-bd_sf"/>
</dbReference>
<reference evidence="9" key="1">
    <citation type="submission" date="2025-08" db="UniProtKB">
        <authorList>
            <consortium name="Ensembl"/>
        </authorList>
    </citation>
    <scope>IDENTIFICATION</scope>
</reference>
<proteinExistence type="inferred from homology"/>
<feature type="domain" description="O-methyltransferase C-terminal" evidence="7">
    <location>
        <begin position="387"/>
        <end position="547"/>
    </location>
</feature>
<evidence type="ECO:0000256" key="6">
    <source>
        <dbReference type="SAM" id="MobiDB-lite"/>
    </source>
</evidence>
<keyword evidence="4" id="KW-0949">S-adenosyl-L-methionine</keyword>
<dbReference type="SUPFAM" id="SSF53335">
    <property type="entry name" value="S-adenosyl-L-methionine-dependent methyltransferases"/>
    <property type="match status" value="1"/>
</dbReference>
<keyword evidence="3" id="KW-0808">Transferase</keyword>
<dbReference type="Pfam" id="PF02545">
    <property type="entry name" value="Maf"/>
    <property type="match status" value="1"/>
</dbReference>
<dbReference type="Proteomes" id="UP000694540">
    <property type="component" value="Unplaced"/>
</dbReference>
<keyword evidence="10" id="KW-1185">Reference proteome</keyword>
<keyword evidence="2" id="KW-0489">Methyltransferase</keyword>
<evidence type="ECO:0000256" key="5">
    <source>
        <dbReference type="ARBA" id="ARBA00022801"/>
    </source>
</evidence>
<name>A0A8C3YQI8_9CETA</name>
<dbReference type="GeneTree" id="ENSGT00940000162413"/>
<keyword evidence="5" id="KW-0378">Hydrolase</keyword>
<dbReference type="NCBIfam" id="TIGR00172">
    <property type="entry name" value="maf"/>
    <property type="match status" value="1"/>
</dbReference>
<evidence type="ECO:0000256" key="1">
    <source>
        <dbReference type="ARBA" id="ARBA00001968"/>
    </source>
</evidence>
<dbReference type="Pfam" id="PF00891">
    <property type="entry name" value="Methyltransf_2"/>
    <property type="match status" value="1"/>
</dbReference>
<accession>A0A8C3YQI8</accession>
<dbReference type="FunFam" id="3.90.950.10:FF:000020">
    <property type="entry name" value="Probable bifunctional dTTP/UTP pyrophosphatase/methyltransferase protein"/>
    <property type="match status" value="1"/>
</dbReference>
<dbReference type="GO" id="GO:0008171">
    <property type="term" value="F:O-methyltransferase activity"/>
    <property type="evidence" value="ECO:0007669"/>
    <property type="project" value="InterPro"/>
</dbReference>
<evidence type="ECO:0000313" key="10">
    <source>
        <dbReference type="Proteomes" id="UP000694540"/>
    </source>
</evidence>
<dbReference type="Pfam" id="PF08100">
    <property type="entry name" value="Dimerisation"/>
    <property type="match status" value="1"/>
</dbReference>
<dbReference type="InterPro" id="IPR001077">
    <property type="entry name" value="COMT_C"/>
</dbReference>
<organism evidence="9 10">
    <name type="scientific">Catagonus wagneri</name>
    <name type="common">Chacoan peccary</name>
    <dbReference type="NCBI Taxonomy" id="51154"/>
    <lineage>
        <taxon>Eukaryota</taxon>
        <taxon>Metazoa</taxon>
        <taxon>Chordata</taxon>
        <taxon>Craniata</taxon>
        <taxon>Vertebrata</taxon>
        <taxon>Euteleostomi</taxon>
        <taxon>Mammalia</taxon>
        <taxon>Eutheria</taxon>
        <taxon>Laurasiatheria</taxon>
        <taxon>Artiodactyla</taxon>
        <taxon>Suina</taxon>
        <taxon>Tayassuidae</taxon>
        <taxon>Catagonus</taxon>
    </lineage>
</organism>
<feature type="domain" description="O-methyltransferase dimerisation" evidence="8">
    <location>
        <begin position="286"/>
        <end position="364"/>
    </location>
</feature>
<dbReference type="FunFam" id="1.10.10.10:FF:000358">
    <property type="entry name" value="Acetylserotonin O-methyltransferase"/>
    <property type="match status" value="1"/>
</dbReference>
<dbReference type="GO" id="GO:0046983">
    <property type="term" value="F:protein dimerization activity"/>
    <property type="evidence" value="ECO:0007669"/>
    <property type="project" value="InterPro"/>
</dbReference>
<evidence type="ECO:0000259" key="8">
    <source>
        <dbReference type="Pfam" id="PF08100"/>
    </source>
</evidence>
<dbReference type="InterPro" id="IPR003697">
    <property type="entry name" value="Maf-like"/>
</dbReference>
<gene>
    <name evidence="9" type="primary">ASMTL</name>
</gene>
<feature type="region of interest" description="Disordered" evidence="6">
    <location>
        <begin position="234"/>
        <end position="266"/>
    </location>
</feature>
<dbReference type="InterPro" id="IPR036388">
    <property type="entry name" value="WH-like_DNA-bd_sf"/>
</dbReference>
<dbReference type="Ensembl" id="ENSCWAT00000029133.1">
    <property type="protein sequence ID" value="ENSCWAP00000026879.1"/>
    <property type="gene ID" value="ENSCWAG00000020313.1"/>
</dbReference>
<dbReference type="PANTHER" id="PTHR43213:SF5">
    <property type="entry name" value="BIFUNCTIONAL DTTP_UTP PYROPHOSPHATASE_METHYLTRANSFERASE PROTEIN-RELATED"/>
    <property type="match status" value="1"/>
</dbReference>
<dbReference type="InterPro" id="IPR012967">
    <property type="entry name" value="COMT_dimerisation"/>
</dbReference>
<dbReference type="AlphaFoldDB" id="A0A8C3YQI8"/>
<protein>
    <submittedName>
        <fullName evidence="9">Acetylserotonin O-methyltransferase like</fullName>
    </submittedName>
</protein>
<dbReference type="CDD" id="cd00555">
    <property type="entry name" value="Maf"/>
    <property type="match status" value="1"/>
</dbReference>
<dbReference type="SUPFAM" id="SSF46785">
    <property type="entry name" value="Winged helix' DNA-binding domain"/>
    <property type="match status" value="1"/>
</dbReference>
<comment type="cofactor">
    <cofactor evidence="1">
        <name>a divalent metal cation</name>
        <dbReference type="ChEBI" id="CHEBI:60240"/>
    </cofactor>
</comment>
<dbReference type="InterPro" id="IPR016461">
    <property type="entry name" value="COMT-like"/>
</dbReference>
<sequence>MALCPVIGKLQHKHVVLASASPRRREILSNAGLRFEVVPSRFKEKLNKASFPSPSAYAVETAKQKALEVASRMYQKDLRAPDIVIGADTIVAVDTLILEKPVDKQDAYRMLSRLSGKEHSVFTGVAVVHCCSHDGQLDTEVSEFHEETQVQFSELSDELLWEYIDSGEPMDKAGGYGIQALGGMLVERVRGDFLNVVGFPLNRFCKELARLYYPPRAQDVQRLKHDSIPAVHTFEDLSDAEGGGPDPAASREGGEAAGEGPRAPAAARADLNGAAQTRPPFPTGLLELMDGFRASKALFTACKLQVFDTLQDRGPLKAVDVARRIDASADGTERLLNACAALGLLRRTDAGYSNTETATLHLVSDADYSLHGLAMYNDSHVWDVLTHLDRAVREGAGPTLHALGSAMAEHLSQDPPHEGTERTLQFMRAVHGLSSLTAHHVATAFDLSRFSSACDLGGCTGALARELAREYPRLQVTVFDCPEVIELRGRFQPEGLQTGQVRFLPGHVFRDALPKAGLYILCGALRDLPDDRAHQLLSRISNSCKPGETRHSPGLFSFAFAFSGHTC</sequence>
<dbReference type="HAMAP" id="MF_00528">
    <property type="entry name" value="Maf"/>
    <property type="match status" value="1"/>
</dbReference>
<dbReference type="Gene3D" id="3.90.950.10">
    <property type="match status" value="1"/>
</dbReference>
<evidence type="ECO:0000256" key="4">
    <source>
        <dbReference type="ARBA" id="ARBA00022691"/>
    </source>
</evidence>